<dbReference type="EMBL" id="FNDE01000026">
    <property type="protein sequence ID" value="SDH45921.1"/>
    <property type="molecule type" value="Genomic_DNA"/>
</dbReference>
<dbReference type="Gene3D" id="3.30.70.270">
    <property type="match status" value="1"/>
</dbReference>
<dbReference type="CDD" id="cd01949">
    <property type="entry name" value="GGDEF"/>
    <property type="match status" value="1"/>
</dbReference>
<dbReference type="InterPro" id="IPR003018">
    <property type="entry name" value="GAF"/>
</dbReference>
<sequence>MEEEKQRALLFHVWMLDDYAELLQWLQEETVTHADFSRMKGKVEDANVPEEVKELHYRMIERLARVQGKLENLSWMSEHLKILHDLQQTFTQTFDKERIYQKAFELVSRVMDVDAFFIAFYRKGEENIYIPFAIDNGIRYESWTIPFGQGIVSEVLKTGRSIHIHAGAKQERKEEICWGNPAQDTKTLIFVPMVLRGKMKGVITAQSYREFAYKKEHEELLRIIGTQVASAIENTELYERMMELAIKDELTGLKNRRAFQVDLHDKIRQANLRGEPLSLLMIDSDNLKEINDTYGHHAGDLLLHRVAESINYCLGPREEAYRYAGDEFIVLALGADGETARKKAKAMQQHLRLYPPVINKMKIPASLSIGIDTYPVSAKNAEELKKHADQALYVSKKLRNAVTLYER</sequence>
<dbReference type="SUPFAM" id="SSF55073">
    <property type="entry name" value="Nucleotide cyclase"/>
    <property type="match status" value="1"/>
</dbReference>
<protein>
    <submittedName>
        <fullName evidence="2">Diguanylate cyclase (GGDEF) domain-containing protein</fullName>
    </submittedName>
</protein>
<organism evidence="2 3">
    <name type="scientific">Aneurinibacillus thermoaerophilus</name>
    <dbReference type="NCBI Taxonomy" id="143495"/>
    <lineage>
        <taxon>Bacteria</taxon>
        <taxon>Bacillati</taxon>
        <taxon>Bacillota</taxon>
        <taxon>Bacilli</taxon>
        <taxon>Bacillales</taxon>
        <taxon>Paenibacillaceae</taxon>
        <taxon>Aneurinibacillus group</taxon>
        <taxon>Aneurinibacillus</taxon>
    </lineage>
</organism>
<dbReference type="RefSeq" id="WP_057897696.1">
    <property type="nucleotide sequence ID" value="NZ_FNDE01000026.1"/>
</dbReference>
<dbReference type="InterPro" id="IPR029016">
    <property type="entry name" value="GAF-like_dom_sf"/>
</dbReference>
<dbReference type="InterPro" id="IPR029787">
    <property type="entry name" value="Nucleotide_cyclase"/>
</dbReference>
<dbReference type="Pfam" id="PF13185">
    <property type="entry name" value="GAF_2"/>
    <property type="match status" value="1"/>
</dbReference>
<feature type="domain" description="GGDEF" evidence="1">
    <location>
        <begin position="275"/>
        <end position="407"/>
    </location>
</feature>
<dbReference type="NCBIfam" id="TIGR00254">
    <property type="entry name" value="GGDEF"/>
    <property type="match status" value="1"/>
</dbReference>
<dbReference type="Pfam" id="PF00990">
    <property type="entry name" value="GGDEF"/>
    <property type="match status" value="1"/>
</dbReference>
<dbReference type="Proteomes" id="UP000198956">
    <property type="component" value="Unassembled WGS sequence"/>
</dbReference>
<evidence type="ECO:0000313" key="2">
    <source>
        <dbReference type="EMBL" id="SDH45921.1"/>
    </source>
</evidence>
<name>A0A1G8CK77_ANETH</name>
<evidence type="ECO:0000313" key="3">
    <source>
        <dbReference type="Proteomes" id="UP000198956"/>
    </source>
</evidence>
<dbReference type="SUPFAM" id="SSF55781">
    <property type="entry name" value="GAF domain-like"/>
    <property type="match status" value="1"/>
</dbReference>
<dbReference type="InterPro" id="IPR043128">
    <property type="entry name" value="Rev_trsase/Diguanyl_cyclase"/>
</dbReference>
<proteinExistence type="predicted"/>
<dbReference type="InterPro" id="IPR050469">
    <property type="entry name" value="Diguanylate_Cyclase"/>
</dbReference>
<dbReference type="Gene3D" id="3.30.450.40">
    <property type="match status" value="1"/>
</dbReference>
<evidence type="ECO:0000259" key="1">
    <source>
        <dbReference type="PROSITE" id="PS50887"/>
    </source>
</evidence>
<dbReference type="PANTHER" id="PTHR45138:SF9">
    <property type="entry name" value="DIGUANYLATE CYCLASE DGCM-RELATED"/>
    <property type="match status" value="1"/>
</dbReference>
<dbReference type="InterPro" id="IPR000160">
    <property type="entry name" value="GGDEF_dom"/>
</dbReference>
<dbReference type="AlphaFoldDB" id="A0A1G8CK77"/>
<dbReference type="SMART" id="SM00065">
    <property type="entry name" value="GAF"/>
    <property type="match status" value="1"/>
</dbReference>
<gene>
    <name evidence="2" type="ORF">SAMN04489735_102622</name>
</gene>
<dbReference type="PANTHER" id="PTHR45138">
    <property type="entry name" value="REGULATORY COMPONENTS OF SENSORY TRANSDUCTION SYSTEM"/>
    <property type="match status" value="1"/>
</dbReference>
<accession>A0A1G8CK77</accession>
<dbReference type="PROSITE" id="PS50887">
    <property type="entry name" value="GGDEF"/>
    <property type="match status" value="1"/>
</dbReference>
<dbReference type="GO" id="GO:0052621">
    <property type="term" value="F:diguanylate cyclase activity"/>
    <property type="evidence" value="ECO:0007669"/>
    <property type="project" value="TreeGrafter"/>
</dbReference>
<reference evidence="2 3" key="1">
    <citation type="submission" date="2016-10" db="EMBL/GenBank/DDBJ databases">
        <authorList>
            <person name="de Groot N.N."/>
        </authorList>
    </citation>
    <scope>NUCLEOTIDE SEQUENCE [LARGE SCALE GENOMIC DNA]</scope>
    <source>
        <strain evidence="2 3">L 420-91</strain>
    </source>
</reference>
<dbReference type="SMART" id="SM00267">
    <property type="entry name" value="GGDEF"/>
    <property type="match status" value="1"/>
</dbReference>